<dbReference type="PROSITE" id="PS51283">
    <property type="entry name" value="DUSP"/>
    <property type="match status" value="1"/>
</dbReference>
<dbReference type="GO" id="GO:0004843">
    <property type="term" value="F:cysteine-type deubiquitinase activity"/>
    <property type="evidence" value="ECO:0007669"/>
    <property type="project" value="UniProtKB-EC"/>
</dbReference>
<accession>A0A4S8LFG9</accession>
<feature type="domain" description="DUSP" evidence="12">
    <location>
        <begin position="825"/>
        <end position="934"/>
    </location>
</feature>
<dbReference type="GO" id="GO:0005829">
    <property type="term" value="C:cytosol"/>
    <property type="evidence" value="ECO:0007669"/>
    <property type="project" value="TreeGrafter"/>
</dbReference>
<dbReference type="SUPFAM" id="SSF54001">
    <property type="entry name" value="Cysteine proteinases"/>
    <property type="match status" value="1"/>
</dbReference>
<evidence type="ECO:0000256" key="5">
    <source>
        <dbReference type="ARBA" id="ARBA00022737"/>
    </source>
</evidence>
<dbReference type="InterPro" id="IPR029071">
    <property type="entry name" value="Ubiquitin-like_domsf"/>
</dbReference>
<dbReference type="PROSITE" id="PS00972">
    <property type="entry name" value="USP_1"/>
    <property type="match status" value="1"/>
</dbReference>
<dbReference type="Gene3D" id="3.10.20.90">
    <property type="entry name" value="Phosphatidylinositol 3-kinase Catalytic Subunit, Chain A, domain 1"/>
    <property type="match status" value="1"/>
</dbReference>
<dbReference type="InterPro" id="IPR035927">
    <property type="entry name" value="DUSP-like_sf"/>
</dbReference>
<dbReference type="GO" id="GO:0004197">
    <property type="term" value="F:cysteine-type endopeptidase activity"/>
    <property type="evidence" value="ECO:0007669"/>
    <property type="project" value="InterPro"/>
</dbReference>
<dbReference type="Pfam" id="PF00240">
    <property type="entry name" value="ubiquitin"/>
    <property type="match status" value="1"/>
</dbReference>
<protein>
    <recommendedName>
        <fullName evidence="3">ubiquitinyl hydrolase 1</fullName>
        <ecNumber evidence="3">3.4.19.12</ecNumber>
    </recommendedName>
</protein>
<reference evidence="13 14" key="1">
    <citation type="journal article" date="2019" name="Nat. Ecol. Evol.">
        <title>Megaphylogeny resolves global patterns of mushroom evolution.</title>
        <authorList>
            <person name="Varga T."/>
            <person name="Krizsan K."/>
            <person name="Foldi C."/>
            <person name="Dima B."/>
            <person name="Sanchez-Garcia M."/>
            <person name="Sanchez-Ramirez S."/>
            <person name="Szollosi G.J."/>
            <person name="Szarkandi J.G."/>
            <person name="Papp V."/>
            <person name="Albert L."/>
            <person name="Andreopoulos W."/>
            <person name="Angelini C."/>
            <person name="Antonin V."/>
            <person name="Barry K.W."/>
            <person name="Bougher N.L."/>
            <person name="Buchanan P."/>
            <person name="Buyck B."/>
            <person name="Bense V."/>
            <person name="Catcheside P."/>
            <person name="Chovatia M."/>
            <person name="Cooper J."/>
            <person name="Damon W."/>
            <person name="Desjardin D."/>
            <person name="Finy P."/>
            <person name="Geml J."/>
            <person name="Haridas S."/>
            <person name="Hughes K."/>
            <person name="Justo A."/>
            <person name="Karasinski D."/>
            <person name="Kautmanova I."/>
            <person name="Kiss B."/>
            <person name="Kocsube S."/>
            <person name="Kotiranta H."/>
            <person name="LaButti K.M."/>
            <person name="Lechner B.E."/>
            <person name="Liimatainen K."/>
            <person name="Lipzen A."/>
            <person name="Lukacs Z."/>
            <person name="Mihaltcheva S."/>
            <person name="Morgado L.N."/>
            <person name="Niskanen T."/>
            <person name="Noordeloos M.E."/>
            <person name="Ohm R.A."/>
            <person name="Ortiz-Santana B."/>
            <person name="Ovrebo C."/>
            <person name="Racz N."/>
            <person name="Riley R."/>
            <person name="Savchenko A."/>
            <person name="Shiryaev A."/>
            <person name="Soop K."/>
            <person name="Spirin V."/>
            <person name="Szebenyi C."/>
            <person name="Tomsovsky M."/>
            <person name="Tulloss R.E."/>
            <person name="Uehling J."/>
            <person name="Grigoriev I.V."/>
            <person name="Vagvolgyi C."/>
            <person name="Papp T."/>
            <person name="Martin F.M."/>
            <person name="Miettinen O."/>
            <person name="Hibbett D.S."/>
            <person name="Nagy L.G."/>
        </authorList>
    </citation>
    <scope>NUCLEOTIDE SEQUENCE [LARGE SCALE GENOMIC DNA]</scope>
    <source>
        <strain evidence="13 14">CBS 962.96</strain>
    </source>
</reference>
<evidence type="ECO:0000259" key="10">
    <source>
        <dbReference type="PROSITE" id="PS50053"/>
    </source>
</evidence>
<dbReference type="GO" id="GO:0005634">
    <property type="term" value="C:nucleus"/>
    <property type="evidence" value="ECO:0007669"/>
    <property type="project" value="TreeGrafter"/>
</dbReference>
<dbReference type="InterPro" id="IPR033841">
    <property type="entry name" value="Pep_USP48"/>
</dbReference>
<dbReference type="PROSITE" id="PS00973">
    <property type="entry name" value="USP_2"/>
    <property type="match status" value="1"/>
</dbReference>
<evidence type="ECO:0000256" key="7">
    <source>
        <dbReference type="ARBA" id="ARBA00022801"/>
    </source>
</evidence>
<dbReference type="CDD" id="cd01795">
    <property type="entry name" value="Ubl_USP48"/>
    <property type="match status" value="1"/>
</dbReference>
<evidence type="ECO:0000256" key="2">
    <source>
        <dbReference type="ARBA" id="ARBA00009085"/>
    </source>
</evidence>
<dbReference type="InterPro" id="IPR038765">
    <property type="entry name" value="Papain-like_cys_pep_sf"/>
</dbReference>
<dbReference type="PANTHER" id="PTHR24006">
    <property type="entry name" value="UBIQUITIN CARBOXYL-TERMINAL HYDROLASE"/>
    <property type="match status" value="1"/>
</dbReference>
<sequence>MAPKHRRHVSPSSQGLATGERLDRDALVGNATSPWGWVGKEASKASEITHEHLLTTCGLSIRNPHSLCRNKFTETSRDPSPDPLALRDTDGGVIVISDDDEPVCSKKSCKNNPFCLNYLGQGKWEGEFKAGMKESFMKLAKLGDDPSQEKRHPDLPVGLKNLGATCYANASLQVWFRDLAFRAGVYECKPLDSLEDKFQESPIFQLQVTFAALQNSEQNVYNPTKLVESLQLRTGEQQDAQEFSKLFMSHLDAEFKKQPKPSLRTLINDQFEGKLLYGTTCKTCRYQSERSSDFLELEVNFQNNRKLEDCIDSILETETLSGDNKYLCPQCDSLRDAIRKIQLTSLPPVLHFSLLRFVYDTSTMERKKSKSTILFPKRLNMNRFVSSVDDETAGSPQSERNVYELCGILLHKGASAYHGHYEAQVFDSRSQSWYQFNDEVVTRIKSLGDKEHKNVDVNIEAIDETDNDIEFLGAKRKKSAMSNPRKRQRVDDSEVETLEQTPPRRATDESRYISSRDAYMLIYTRVTEEGHSSKSAESPGEGPSPPSRAMEIVGALNDSHKKACEEYSNKFKAMEDDFVELAFKVKEIYGDWNVSSPRDDSVVVSRQALENWLSRQSIQSVLSTADGSADENLGIPAVRTAISINDVLCEHGKLDHRKSAQMKVITRRAYEKIAEYTKCSFDHILSPSDVCKACIEVAFHERLYQVEHPRLVKQFTELLESETQCIGYWISRAWVKDWCLQRPKMHKISKDDPGPDAPEYDDHVRCEHGGLSPNAIARRQISVEATEVLTNLFPSWRPLSSNEEICSICDVMHYENKSNNLRHRKQAEEEKARLRQMYDYIFESSLISFDDGAYALASMAFLRHWKQWLNKPTEAGRPDTIDNEQFLCKHQRLWIDPNCSSDLHSAVAIIKRPDWDTLSSLYPGGRLIAIERCFDDNAGESRFFFEPPVCNDCRYQRKTEWDSTEVIVRLSNGKTASRDGGPTTYKRHNGARQSRRLREVRENGEKRRLTITKSMSVKEIKVLIQEEFNIPTICQSLFYDGKELDDNNATAGSLQIFAHSTLELREVHMISDSEDVAVRKREEGLGFTGTVLGCRTMIGSSDPQVGNEENLISCSACTFANSLNAVACDMCNTILEGSR</sequence>
<dbReference type="PANTHER" id="PTHR24006:SF888">
    <property type="entry name" value="UBIQUITIN CARBOXYL-TERMINAL HYDROLASE 30"/>
    <property type="match status" value="1"/>
</dbReference>
<dbReference type="InterPro" id="IPR018200">
    <property type="entry name" value="USP_CS"/>
</dbReference>
<dbReference type="InterPro" id="IPR050164">
    <property type="entry name" value="Peptidase_C19"/>
</dbReference>
<dbReference type="OrthoDB" id="289038at2759"/>
<keyword evidence="4" id="KW-0645">Protease</keyword>
<dbReference type="EMBL" id="ML179458">
    <property type="protein sequence ID" value="THU87228.1"/>
    <property type="molecule type" value="Genomic_DNA"/>
</dbReference>
<comment type="catalytic activity">
    <reaction evidence="1">
        <text>Thiol-dependent hydrolysis of ester, thioester, amide, peptide and isopeptide bonds formed by the C-terminal Gly of ubiquitin (a 76-residue protein attached to proteins as an intracellular targeting signal).</text>
        <dbReference type="EC" id="3.4.19.12"/>
    </reaction>
</comment>
<evidence type="ECO:0000256" key="1">
    <source>
        <dbReference type="ARBA" id="ARBA00000707"/>
    </source>
</evidence>
<feature type="region of interest" description="Disordered" evidence="9">
    <location>
        <begin position="528"/>
        <end position="549"/>
    </location>
</feature>
<evidence type="ECO:0000259" key="11">
    <source>
        <dbReference type="PROSITE" id="PS50235"/>
    </source>
</evidence>
<comment type="similarity">
    <text evidence="2">Belongs to the peptidase C19 family.</text>
</comment>
<evidence type="ECO:0000259" key="12">
    <source>
        <dbReference type="PROSITE" id="PS51283"/>
    </source>
</evidence>
<evidence type="ECO:0000256" key="9">
    <source>
        <dbReference type="SAM" id="MobiDB-lite"/>
    </source>
</evidence>
<dbReference type="PROSITE" id="PS50235">
    <property type="entry name" value="USP_3"/>
    <property type="match status" value="1"/>
</dbReference>
<dbReference type="SMART" id="SM00213">
    <property type="entry name" value="UBQ"/>
    <property type="match status" value="1"/>
</dbReference>
<keyword evidence="6" id="KW-0833">Ubl conjugation pathway</keyword>
<dbReference type="AlphaFoldDB" id="A0A4S8LFG9"/>
<dbReference type="InterPro" id="IPR000626">
    <property type="entry name" value="Ubiquitin-like_dom"/>
</dbReference>
<feature type="compositionally biased region" description="Basic residues" evidence="9">
    <location>
        <begin position="475"/>
        <end position="488"/>
    </location>
</feature>
<dbReference type="Gene3D" id="3.90.70.10">
    <property type="entry name" value="Cysteine proteinases"/>
    <property type="match status" value="1"/>
</dbReference>
<evidence type="ECO:0000256" key="3">
    <source>
        <dbReference type="ARBA" id="ARBA00012759"/>
    </source>
</evidence>
<dbReference type="CDD" id="cd02668">
    <property type="entry name" value="Peptidase_C19L"/>
    <property type="match status" value="1"/>
</dbReference>
<dbReference type="SUPFAM" id="SSF54236">
    <property type="entry name" value="Ubiquitin-like"/>
    <property type="match status" value="1"/>
</dbReference>
<dbReference type="GO" id="GO:0006508">
    <property type="term" value="P:proteolysis"/>
    <property type="evidence" value="ECO:0007669"/>
    <property type="project" value="UniProtKB-KW"/>
</dbReference>
<dbReference type="PROSITE" id="PS50053">
    <property type="entry name" value="UBIQUITIN_2"/>
    <property type="match status" value="1"/>
</dbReference>
<evidence type="ECO:0000256" key="6">
    <source>
        <dbReference type="ARBA" id="ARBA00022786"/>
    </source>
</evidence>
<dbReference type="EC" id="3.4.19.12" evidence="3"/>
<evidence type="ECO:0000313" key="14">
    <source>
        <dbReference type="Proteomes" id="UP000297245"/>
    </source>
</evidence>
<feature type="region of interest" description="Disordered" evidence="9">
    <location>
        <begin position="475"/>
        <end position="510"/>
    </location>
</feature>
<evidence type="ECO:0000256" key="8">
    <source>
        <dbReference type="ARBA" id="ARBA00022807"/>
    </source>
</evidence>
<keyword evidence="7" id="KW-0378">Hydrolase</keyword>
<dbReference type="Pfam" id="PF00443">
    <property type="entry name" value="UCH"/>
    <property type="match status" value="1"/>
</dbReference>
<gene>
    <name evidence="13" type="ORF">K435DRAFT_762707</name>
</gene>
<dbReference type="InterPro" id="IPR044743">
    <property type="entry name" value="Ubl_USP48"/>
</dbReference>
<dbReference type="InterPro" id="IPR001394">
    <property type="entry name" value="Peptidase_C19_UCH"/>
</dbReference>
<proteinExistence type="inferred from homology"/>
<organism evidence="13 14">
    <name type="scientific">Dendrothele bispora (strain CBS 962.96)</name>
    <dbReference type="NCBI Taxonomy" id="1314807"/>
    <lineage>
        <taxon>Eukaryota</taxon>
        <taxon>Fungi</taxon>
        <taxon>Dikarya</taxon>
        <taxon>Basidiomycota</taxon>
        <taxon>Agaricomycotina</taxon>
        <taxon>Agaricomycetes</taxon>
        <taxon>Agaricomycetidae</taxon>
        <taxon>Agaricales</taxon>
        <taxon>Agaricales incertae sedis</taxon>
        <taxon>Dendrothele</taxon>
    </lineage>
</organism>
<feature type="domain" description="Ubiquitin-like" evidence="10">
    <location>
        <begin position="997"/>
        <end position="1064"/>
    </location>
</feature>
<keyword evidence="14" id="KW-1185">Reference proteome</keyword>
<dbReference type="SUPFAM" id="SSF143791">
    <property type="entry name" value="DUSP-like"/>
    <property type="match status" value="1"/>
</dbReference>
<evidence type="ECO:0000256" key="4">
    <source>
        <dbReference type="ARBA" id="ARBA00022670"/>
    </source>
</evidence>
<feature type="domain" description="USP" evidence="11">
    <location>
        <begin position="157"/>
        <end position="475"/>
    </location>
</feature>
<keyword evidence="5" id="KW-0677">Repeat</keyword>
<dbReference type="Proteomes" id="UP000297245">
    <property type="component" value="Unassembled WGS sequence"/>
</dbReference>
<evidence type="ECO:0000313" key="13">
    <source>
        <dbReference type="EMBL" id="THU87228.1"/>
    </source>
</evidence>
<dbReference type="InterPro" id="IPR006615">
    <property type="entry name" value="Pept_C19_DUSP"/>
</dbReference>
<dbReference type="InterPro" id="IPR028889">
    <property type="entry name" value="USP"/>
</dbReference>
<feature type="region of interest" description="Disordered" evidence="9">
    <location>
        <begin position="1"/>
        <end position="24"/>
    </location>
</feature>
<keyword evidence="8" id="KW-0788">Thiol protease</keyword>
<dbReference type="GO" id="GO:0016579">
    <property type="term" value="P:protein deubiquitination"/>
    <property type="evidence" value="ECO:0007669"/>
    <property type="project" value="InterPro"/>
</dbReference>
<name>A0A4S8LFG9_DENBC</name>